<sequence>MKNKFILLLAVVLAITFNSCDQDLAEINENPNNPEVVPTSNIFASATKQFTDFSRDAFNEGRLTLPWVQYWGQTAYADEDRYLYRESSAESIYRNTYLVATDFKAILDQNTNEETRGLAAAYGDNDNQIAASRIMLSYMFYELTNFFGDVPYYSYGSDNETFQALKLEETATPVFAAQEDIYMDILKELRESADMINEGAVVFNSGDNIYGGDATKWKKFANSLILRVATTIKGVDNATYETAFDAAIASGVMTSNDDNAAQSYDTADANSSPLWDSFIDRTDFAVAAPFIELLKGERGNFNPDPRLFKMAVPISEGIAKVKDGTAVVTENFDDYVGIPYAFRNTNFLRNIAYSYPSSNVLKPNYKEVLMEYAEVEFLISERNGWSQTNYENGVTASMEKWGVPTADITTFVSSLPAANQANVLNQKYIALYMQAHQAYTEYRRTGFPNTLIQPNELITLPQVQVDEQNTDDPLTSYIFEPGPVDPSVDDLPFRLRYPQLLQTLNGENRNAAAQGLSNGDLITSKLFWDVN</sequence>
<accession>A0ABN0RT12</accession>
<evidence type="ECO:0000313" key="2">
    <source>
        <dbReference type="EMBL" id="EWH14995.1"/>
    </source>
</evidence>
<evidence type="ECO:0008006" key="4">
    <source>
        <dbReference type="Google" id="ProtNLM"/>
    </source>
</evidence>
<feature type="chain" id="PRO_5046727055" description="SusD/RagB family nutrient-binding outer membrane lipoprotein" evidence="1">
    <location>
        <begin position="22"/>
        <end position="531"/>
    </location>
</feature>
<dbReference type="InterPro" id="IPR011990">
    <property type="entry name" value="TPR-like_helical_dom_sf"/>
</dbReference>
<dbReference type="Gene3D" id="1.25.40.390">
    <property type="match status" value="1"/>
</dbReference>
<reference evidence="2 3" key="1">
    <citation type="journal article" date="2014" name="Genome Announc.">
        <title>Draft Genome Sequence of the Carrageenan-Degrading Bacterium Cellulophaga sp. Strain KL-A, Isolated from Decaying Marine Algae.</title>
        <authorList>
            <person name="Shan D."/>
            <person name="Ying J."/>
            <person name="Li X."/>
            <person name="Gao Z."/>
            <person name="Wei G."/>
            <person name="Shao Z."/>
        </authorList>
    </citation>
    <scope>NUCLEOTIDE SEQUENCE [LARGE SCALE GENOMIC DNA]</scope>
    <source>
        <strain evidence="2 3">KL-A</strain>
    </source>
</reference>
<dbReference type="InterPro" id="IPR041662">
    <property type="entry name" value="SusD-like_2"/>
</dbReference>
<feature type="signal peptide" evidence="1">
    <location>
        <begin position="1"/>
        <end position="21"/>
    </location>
</feature>
<dbReference type="Proteomes" id="UP000019275">
    <property type="component" value="Unassembled WGS sequence"/>
</dbReference>
<protein>
    <recommendedName>
        <fullName evidence="4">SusD/RagB family nutrient-binding outer membrane lipoprotein</fullName>
    </recommendedName>
</protein>
<dbReference type="Pfam" id="PF12771">
    <property type="entry name" value="SusD-like_2"/>
    <property type="match status" value="1"/>
</dbReference>
<dbReference type="EMBL" id="ARZX01000001">
    <property type="protein sequence ID" value="EWH14995.1"/>
    <property type="molecule type" value="Genomic_DNA"/>
</dbReference>
<evidence type="ECO:0000256" key="1">
    <source>
        <dbReference type="SAM" id="SignalP"/>
    </source>
</evidence>
<gene>
    <name evidence="2" type="ORF">KLA_00510</name>
</gene>
<proteinExistence type="predicted"/>
<dbReference type="SUPFAM" id="SSF48452">
    <property type="entry name" value="TPR-like"/>
    <property type="match status" value="1"/>
</dbReference>
<evidence type="ECO:0000313" key="3">
    <source>
        <dbReference type="Proteomes" id="UP000019275"/>
    </source>
</evidence>
<comment type="caution">
    <text evidence="2">The sequence shown here is derived from an EMBL/GenBank/DDBJ whole genome shotgun (WGS) entry which is preliminary data.</text>
</comment>
<name>A0ABN0RT12_9FLAO</name>
<keyword evidence="3" id="KW-1185">Reference proteome</keyword>
<keyword evidence="1" id="KW-0732">Signal</keyword>
<dbReference type="RefSeq" id="WP_013621701.1">
    <property type="nucleotide sequence ID" value="NZ_ARZX01000001.1"/>
</dbReference>
<organism evidence="2 3">
    <name type="scientific">Cellulophaga geojensis KL-A</name>
    <dbReference type="NCBI Taxonomy" id="1328323"/>
    <lineage>
        <taxon>Bacteria</taxon>
        <taxon>Pseudomonadati</taxon>
        <taxon>Bacteroidota</taxon>
        <taxon>Flavobacteriia</taxon>
        <taxon>Flavobacteriales</taxon>
        <taxon>Flavobacteriaceae</taxon>
        <taxon>Cellulophaga</taxon>
    </lineage>
</organism>